<evidence type="ECO:0000256" key="1">
    <source>
        <dbReference type="SAM" id="MobiDB-lite"/>
    </source>
</evidence>
<sequence>MPVYAASLFEPKRPDADEHHDATNDSDEHSITAENLGPEFSIETWPVADRCKGLLEDFVSSHDAQPLPACDEKHVLIPPFQYESKLKGILVEGLNVM</sequence>
<comment type="caution">
    <text evidence="2">The sequence shown here is derived from an EMBL/GenBank/DDBJ whole genome shotgun (WGS) entry which is preliminary data.</text>
</comment>
<dbReference type="OrthoDB" id="2804425at2759"/>
<dbReference type="EMBL" id="LVVM01006630">
    <property type="protein sequence ID" value="OJA07532.1"/>
    <property type="molecule type" value="Genomic_DNA"/>
</dbReference>
<accession>A0A1J8Q725</accession>
<reference evidence="2 3" key="1">
    <citation type="submission" date="2016-03" db="EMBL/GenBank/DDBJ databases">
        <title>Comparative genomics of the ectomycorrhizal sister species Rhizopogon vinicolor and Rhizopogon vesiculosus (Basidiomycota: Boletales) reveals a divergence of the mating type B locus.</title>
        <authorList>
            <person name="Mujic A.B."/>
            <person name="Kuo A."/>
            <person name="Tritt A."/>
            <person name="Lipzen A."/>
            <person name="Chen C."/>
            <person name="Johnson J."/>
            <person name="Sharma A."/>
            <person name="Barry K."/>
            <person name="Grigoriev I.V."/>
            <person name="Spatafora J.W."/>
        </authorList>
    </citation>
    <scope>NUCLEOTIDE SEQUENCE [LARGE SCALE GENOMIC DNA]</scope>
    <source>
        <strain evidence="2 3">AM-OR11-056</strain>
    </source>
</reference>
<organism evidence="2 3">
    <name type="scientific">Rhizopogon vesiculosus</name>
    <dbReference type="NCBI Taxonomy" id="180088"/>
    <lineage>
        <taxon>Eukaryota</taxon>
        <taxon>Fungi</taxon>
        <taxon>Dikarya</taxon>
        <taxon>Basidiomycota</taxon>
        <taxon>Agaricomycotina</taxon>
        <taxon>Agaricomycetes</taxon>
        <taxon>Agaricomycetidae</taxon>
        <taxon>Boletales</taxon>
        <taxon>Suillineae</taxon>
        <taxon>Rhizopogonaceae</taxon>
        <taxon>Rhizopogon</taxon>
    </lineage>
</organism>
<gene>
    <name evidence="2" type="ORF">AZE42_09421</name>
</gene>
<feature type="compositionally biased region" description="Basic and acidic residues" evidence="1">
    <location>
        <begin position="10"/>
        <end position="31"/>
    </location>
</feature>
<dbReference type="AlphaFoldDB" id="A0A1J8Q725"/>
<evidence type="ECO:0000313" key="3">
    <source>
        <dbReference type="Proteomes" id="UP000183567"/>
    </source>
</evidence>
<protein>
    <submittedName>
        <fullName evidence="2">Uncharacterized protein</fullName>
    </submittedName>
</protein>
<name>A0A1J8Q725_9AGAM</name>
<evidence type="ECO:0000313" key="2">
    <source>
        <dbReference type="EMBL" id="OJA07532.1"/>
    </source>
</evidence>
<keyword evidence="3" id="KW-1185">Reference proteome</keyword>
<feature type="region of interest" description="Disordered" evidence="1">
    <location>
        <begin position="1"/>
        <end position="31"/>
    </location>
</feature>
<proteinExistence type="predicted"/>
<dbReference type="Proteomes" id="UP000183567">
    <property type="component" value="Unassembled WGS sequence"/>
</dbReference>